<protein>
    <submittedName>
        <fullName evidence="2">Uncharacterized protein</fullName>
    </submittedName>
</protein>
<evidence type="ECO:0000313" key="2">
    <source>
        <dbReference type="EMBL" id="MCX2718893.1"/>
    </source>
</evidence>
<gene>
    <name evidence="2" type="ORF">OO016_04690</name>
</gene>
<accession>A0AAE3MK17</accession>
<name>A0AAE3MK17_9FLAO</name>
<comment type="caution">
    <text evidence="2">The sequence shown here is derived from an EMBL/GenBank/DDBJ whole genome shotgun (WGS) entry which is preliminary data.</text>
</comment>
<keyword evidence="1" id="KW-0812">Transmembrane</keyword>
<keyword evidence="1" id="KW-1133">Transmembrane helix</keyword>
<sequence>MKNILLINAIVWAAVLLIASWMFKDDPNYKYFFGVLVFAAGFTNSVIHSASKRRRESSCLK</sequence>
<dbReference type="Proteomes" id="UP001207116">
    <property type="component" value="Unassembled WGS sequence"/>
</dbReference>
<dbReference type="AlphaFoldDB" id="A0AAE3MK17"/>
<feature type="transmembrane region" description="Helical" evidence="1">
    <location>
        <begin position="5"/>
        <end position="23"/>
    </location>
</feature>
<feature type="transmembrane region" description="Helical" evidence="1">
    <location>
        <begin position="29"/>
        <end position="47"/>
    </location>
</feature>
<proteinExistence type="predicted"/>
<keyword evidence="1" id="KW-0472">Membrane</keyword>
<organism evidence="2 3">
    <name type="scientific">Lentiprolixibacter aurantiacus</name>
    <dbReference type="NCBI Taxonomy" id="2993939"/>
    <lineage>
        <taxon>Bacteria</taxon>
        <taxon>Pseudomonadati</taxon>
        <taxon>Bacteroidota</taxon>
        <taxon>Flavobacteriia</taxon>
        <taxon>Flavobacteriales</taxon>
        <taxon>Flavobacteriaceae</taxon>
        <taxon>Lentiprolixibacter</taxon>
    </lineage>
</organism>
<evidence type="ECO:0000313" key="3">
    <source>
        <dbReference type="Proteomes" id="UP001207116"/>
    </source>
</evidence>
<evidence type="ECO:0000256" key="1">
    <source>
        <dbReference type="SAM" id="Phobius"/>
    </source>
</evidence>
<dbReference type="EMBL" id="JAPFQP010000001">
    <property type="protein sequence ID" value="MCX2718893.1"/>
    <property type="molecule type" value="Genomic_DNA"/>
</dbReference>
<keyword evidence="3" id="KW-1185">Reference proteome</keyword>
<reference evidence="2" key="1">
    <citation type="submission" date="2022-11" db="EMBL/GenBank/DDBJ databases">
        <title>The characterization of three novel Bacteroidetes species and genomic analysis of their roles in tidal elemental geochemical cycles.</title>
        <authorList>
            <person name="Ma K.-J."/>
        </authorList>
    </citation>
    <scope>NUCLEOTIDE SEQUENCE</scope>
    <source>
        <strain evidence="2">M415</strain>
    </source>
</reference>
<dbReference type="RefSeq" id="WP_266011247.1">
    <property type="nucleotide sequence ID" value="NZ_JAPFQP010000001.1"/>
</dbReference>